<dbReference type="RefSeq" id="WP_136935686.1">
    <property type="nucleotide sequence ID" value="NZ_SSMQ01000096.1"/>
</dbReference>
<evidence type="ECO:0000313" key="3">
    <source>
        <dbReference type="EMBL" id="TKC95708.1"/>
    </source>
</evidence>
<evidence type="ECO:0000256" key="1">
    <source>
        <dbReference type="SAM" id="MobiDB-lite"/>
    </source>
</evidence>
<dbReference type="EMBL" id="SSMQ01000096">
    <property type="protein sequence ID" value="TKC95708.1"/>
    <property type="molecule type" value="Genomic_DNA"/>
</dbReference>
<dbReference type="InterPro" id="IPR036280">
    <property type="entry name" value="Multihaem_cyt_sf"/>
</dbReference>
<evidence type="ECO:0000256" key="2">
    <source>
        <dbReference type="SAM" id="SignalP"/>
    </source>
</evidence>
<feature type="signal peptide" evidence="2">
    <location>
        <begin position="1"/>
        <end position="26"/>
    </location>
</feature>
<dbReference type="OrthoDB" id="9814800at2"/>
<feature type="region of interest" description="Disordered" evidence="1">
    <location>
        <begin position="523"/>
        <end position="557"/>
    </location>
</feature>
<feature type="compositionally biased region" description="Gly residues" evidence="1">
    <location>
        <begin position="523"/>
        <end position="550"/>
    </location>
</feature>
<reference evidence="3 4" key="1">
    <citation type="submission" date="2019-04" db="EMBL/GenBank/DDBJ databases">
        <authorList>
            <person name="Li Y."/>
            <person name="Wang J."/>
        </authorList>
    </citation>
    <scope>NUCLEOTIDE SEQUENCE [LARGE SCALE GENOMIC DNA]</scope>
    <source>
        <strain evidence="3 4">DSM 14668</strain>
    </source>
</reference>
<evidence type="ECO:0000313" key="4">
    <source>
        <dbReference type="Proteomes" id="UP000309215"/>
    </source>
</evidence>
<feature type="chain" id="PRO_5020440640" evidence="2">
    <location>
        <begin position="27"/>
        <end position="590"/>
    </location>
</feature>
<keyword evidence="2" id="KW-0732">Signal</keyword>
<comment type="caution">
    <text evidence="3">The sequence shown here is derived from an EMBL/GenBank/DDBJ whole genome shotgun (WGS) entry which is preliminary data.</text>
</comment>
<dbReference type="SUPFAM" id="SSF48695">
    <property type="entry name" value="Multiheme cytochromes"/>
    <property type="match status" value="1"/>
</dbReference>
<dbReference type="Proteomes" id="UP000309215">
    <property type="component" value="Unassembled WGS sequence"/>
</dbReference>
<sequence>MPDLRGLARVAFAALTPLVLPASASAGFEDLAGTKPGELGQGSQFEGADGCALCHGGGHDGDRSYLPHDGWAGTMMGNAARDPVFRAALSIANQDEPGVGTFCLRCHSPIAFVRGHATPPDGSAFDAVDMQGVGCDTCHRAVTSGPPEAPYHRGDAQIVYDDTLDKRGPHADSVAQVHGTAADGALSSSAFCGQCHQVTNPGRRLRDADGAETALAFPLDTTYEEWAQSAYAQPGGQSCVDCHTRRKTGEFPVATVPVAPLRNDPRDHVFAGGNLFGIRAVMAKDPARAAAFPDAFALALARTEETLSMAAKIEITSAPASSAPGEPFSVTVRVENLSGHKFPTGYAEGRRAWIALSLVDRAGEETSLLGGYDGAKGEIEASPPTHVYRAQHGRWNGTAAEPGEDLARHDMILSDTRIPPKGFVPTTTTRPTGEIAYGDGAGGVRSWDEATFTVAAPAGLTGETTLFARVLYQPITRKYVEHLAAANVTDSSGQELLAIYESEGASPPFVVSKAEVVIDFGGGSGSGSGGGSGGGSGSGSGGGRDPGAGEGCSCRLGGPDESPGIAASLGLVALVLLGRFRRSRGSTPGA</sequence>
<protein>
    <submittedName>
        <fullName evidence="3">Uncharacterized protein</fullName>
    </submittedName>
</protein>
<proteinExistence type="predicted"/>
<name>A0A4U1IP14_9BACT</name>
<gene>
    <name evidence="3" type="ORF">E8A74_46805</name>
</gene>
<accession>A0A4U1IP14</accession>
<dbReference type="AlphaFoldDB" id="A0A4U1IP14"/>
<keyword evidence="4" id="KW-1185">Reference proteome</keyword>
<organism evidence="3 4">
    <name type="scientific">Polyangium fumosum</name>
    <dbReference type="NCBI Taxonomy" id="889272"/>
    <lineage>
        <taxon>Bacteria</taxon>
        <taxon>Pseudomonadati</taxon>
        <taxon>Myxococcota</taxon>
        <taxon>Polyangia</taxon>
        <taxon>Polyangiales</taxon>
        <taxon>Polyangiaceae</taxon>
        <taxon>Polyangium</taxon>
    </lineage>
</organism>
<dbReference type="Gene3D" id="1.10.1130.10">
    <property type="entry name" value="Flavocytochrome C3, Chain A"/>
    <property type="match status" value="1"/>
</dbReference>